<feature type="transmembrane region" description="Helical" evidence="6">
    <location>
        <begin position="69"/>
        <end position="90"/>
    </location>
</feature>
<feature type="transmembrane region" description="Helical" evidence="6">
    <location>
        <begin position="332"/>
        <end position="358"/>
    </location>
</feature>
<feature type="transmembrane region" description="Helical" evidence="6">
    <location>
        <begin position="189"/>
        <end position="212"/>
    </location>
</feature>
<dbReference type="Proteomes" id="UP000249396">
    <property type="component" value="Unassembled WGS sequence"/>
</dbReference>
<proteinExistence type="predicted"/>
<organism evidence="7 8">
    <name type="scientific">Candidatus Methylumidiphilus alinenensis</name>
    <dbReference type="NCBI Taxonomy" id="2202197"/>
    <lineage>
        <taxon>Bacteria</taxon>
        <taxon>Pseudomonadati</taxon>
        <taxon>Pseudomonadota</taxon>
        <taxon>Gammaproteobacteria</taxon>
        <taxon>Methylococcales</taxon>
        <taxon>Candidatus Methylumidiphilus</taxon>
    </lineage>
</organism>
<feature type="transmembrane region" description="Helical" evidence="6">
    <location>
        <begin position="6"/>
        <end position="27"/>
    </location>
</feature>
<dbReference type="InterPro" id="IPR022791">
    <property type="entry name" value="L-PG_synthase/AglD"/>
</dbReference>
<dbReference type="AlphaFoldDB" id="A0A2W4RHU1"/>
<evidence type="ECO:0000256" key="3">
    <source>
        <dbReference type="ARBA" id="ARBA00022692"/>
    </source>
</evidence>
<reference evidence="7 8" key="1">
    <citation type="journal article" date="2018" name="Aquat. Microb. Ecol.">
        <title>Gammaproteobacterial methanotrophs dominate.</title>
        <authorList>
            <person name="Rissanen A.J."/>
            <person name="Saarenheimo J."/>
            <person name="Tiirola M."/>
            <person name="Peura S."/>
            <person name="Aalto S.L."/>
            <person name="Karvinen A."/>
            <person name="Nykanen H."/>
        </authorList>
    </citation>
    <scope>NUCLEOTIDE SEQUENCE [LARGE SCALE GENOMIC DNA]</scope>
    <source>
        <strain evidence="7">AMbin10</strain>
    </source>
</reference>
<evidence type="ECO:0000256" key="4">
    <source>
        <dbReference type="ARBA" id="ARBA00022989"/>
    </source>
</evidence>
<comment type="caution">
    <text evidence="7">The sequence shown here is derived from an EMBL/GenBank/DDBJ whole genome shotgun (WGS) entry which is preliminary data.</text>
</comment>
<feature type="transmembrane region" description="Helical" evidence="6">
    <location>
        <begin position="308"/>
        <end position="326"/>
    </location>
</feature>
<dbReference type="NCBIfam" id="TIGR00374">
    <property type="entry name" value="flippase-like domain"/>
    <property type="match status" value="1"/>
</dbReference>
<gene>
    <name evidence="7" type="ORF">DM484_11410</name>
</gene>
<feature type="transmembrane region" description="Helical" evidence="6">
    <location>
        <begin position="250"/>
        <end position="274"/>
    </location>
</feature>
<protein>
    <recommendedName>
        <fullName evidence="9">TIGR00374 family protein</fullName>
    </recommendedName>
</protein>
<accession>A0A2W4RHU1</accession>
<feature type="transmembrane region" description="Helical" evidence="6">
    <location>
        <begin position="159"/>
        <end position="177"/>
    </location>
</feature>
<evidence type="ECO:0000256" key="5">
    <source>
        <dbReference type="ARBA" id="ARBA00023136"/>
    </source>
</evidence>
<dbReference type="PANTHER" id="PTHR40277:SF1">
    <property type="entry name" value="BLL5419 PROTEIN"/>
    <property type="match status" value="1"/>
</dbReference>
<comment type="subcellular location">
    <subcellularLocation>
        <location evidence="1">Cell membrane</location>
        <topology evidence="1">Multi-pass membrane protein</topology>
    </subcellularLocation>
</comment>
<evidence type="ECO:0000256" key="2">
    <source>
        <dbReference type="ARBA" id="ARBA00022475"/>
    </source>
</evidence>
<dbReference type="EMBL" id="QJPH01000301">
    <property type="protein sequence ID" value="PZN79378.1"/>
    <property type="molecule type" value="Genomic_DNA"/>
</dbReference>
<evidence type="ECO:0008006" key="9">
    <source>
        <dbReference type="Google" id="ProtNLM"/>
    </source>
</evidence>
<feature type="transmembrane region" description="Helical" evidence="6">
    <location>
        <begin position="120"/>
        <end position="138"/>
    </location>
</feature>
<evidence type="ECO:0000256" key="6">
    <source>
        <dbReference type="SAM" id="Phobius"/>
    </source>
</evidence>
<feature type="transmembrane region" description="Helical" evidence="6">
    <location>
        <begin position="39"/>
        <end position="57"/>
    </location>
</feature>
<feature type="transmembrane region" description="Helical" evidence="6">
    <location>
        <begin position="280"/>
        <end position="301"/>
    </location>
</feature>
<name>A0A2W4RHU1_9GAMM</name>
<evidence type="ECO:0000313" key="7">
    <source>
        <dbReference type="EMBL" id="PZN79378.1"/>
    </source>
</evidence>
<evidence type="ECO:0000256" key="1">
    <source>
        <dbReference type="ARBA" id="ARBA00004651"/>
    </source>
</evidence>
<feature type="transmembrane region" description="Helical" evidence="6">
    <location>
        <begin position="95"/>
        <end position="114"/>
    </location>
</feature>
<keyword evidence="4 6" id="KW-1133">Transmembrane helix</keyword>
<dbReference type="GO" id="GO:0005886">
    <property type="term" value="C:plasma membrane"/>
    <property type="evidence" value="ECO:0007669"/>
    <property type="project" value="UniProtKB-SubCell"/>
</dbReference>
<keyword evidence="5 6" id="KW-0472">Membrane</keyword>
<evidence type="ECO:0000313" key="8">
    <source>
        <dbReference type="Proteomes" id="UP000249396"/>
    </source>
</evidence>
<keyword evidence="3 6" id="KW-0812">Transmembrane</keyword>
<sequence>MAPCGLHLTALRNINLFVGFIWTYNVIEQSYKSKFKKNINGFVFRFAITLLIIVYISKKLDWSELVRQLIVADPFWLTIACLLFGLVNLLAALRWWFLLLVQGIHLPVLTVTMITFIGQFFNSFLLGAIGGDIIKALYVQKYAPNHKTYATLSIIMDRAIGLMILIFGSLISMFWQFRNNAESSQMSTIMYALLGIFSISSIVGLLLIFIPFQRFPARLRKLVDLIPHKHIFKLMISGFRQHGVALKLTLASMAMGIILTIVLIAACYSIAIAIGLGVTYLQMLIIMTVVICVVSLPISIGGHGVREGAFIIMFSAFGLVSIGQQMGKGGELVILFSLLFFTIPLFWSIVGGIIYLSFRHDYSLTVLKDI</sequence>
<dbReference type="PANTHER" id="PTHR40277">
    <property type="entry name" value="BLL5419 PROTEIN"/>
    <property type="match status" value="1"/>
</dbReference>
<dbReference type="Pfam" id="PF03706">
    <property type="entry name" value="LPG_synthase_TM"/>
    <property type="match status" value="1"/>
</dbReference>
<keyword evidence="2" id="KW-1003">Cell membrane</keyword>